<dbReference type="RefSeq" id="XP_053582941.1">
    <property type="nucleotide sequence ID" value="XM_053734028.1"/>
</dbReference>
<organism evidence="2 3">
    <name type="scientific">Caenorhabditis remanei</name>
    <name type="common">Caenorhabditis vulgaris</name>
    <dbReference type="NCBI Taxonomy" id="31234"/>
    <lineage>
        <taxon>Eukaryota</taxon>
        <taxon>Metazoa</taxon>
        <taxon>Ecdysozoa</taxon>
        <taxon>Nematoda</taxon>
        <taxon>Chromadorea</taxon>
        <taxon>Rhabditida</taxon>
        <taxon>Rhabditina</taxon>
        <taxon>Rhabditomorpha</taxon>
        <taxon>Rhabditoidea</taxon>
        <taxon>Rhabditidae</taxon>
        <taxon>Peloderinae</taxon>
        <taxon>Caenorhabditis</taxon>
    </lineage>
</organism>
<sequence>MTTPFPLLRLPRLALLPVFEQMEEREIITFSLLSKRSHNLSKSLRKLSATSITLTVESDSHHLTACFKYREAVPPFYSNSTAYQYIVFQNETNLREKVGLSQSQWIERVQDVTNCKSLKRIHINGVPGFDMCDALSSLKNIREIFIGLWCPNSFAKKVLEILSPVTTEINIWRIPFESREEFRTFLMSNLNFLNVDSHEFSRFALDDFLVTNALKVRLRGFMFFARVVSRFLTNWFHSEYNSRLEHLTLRIFGVFNESAVSSRIVVKRHHQTLISHSLMPSATYQYLLDSTETPSSNTSLHCLPEDVCLPKGHSSRVAVVSCGLPPTPPDIDSSSHLYSLSAAKMTTPFPLLRLPRLALIPVFQQLELIEVIAFSLISQKSYNLSKYLRKKTSFRYIGLEIENNCVRMRIALTDGSSLTLYFYTDVLTTVEVFCPYKKIQWKNIGLSAEQWIQRVFNITKCSFLSKLWLNGTPDNNVLSFFNVVSNVSDLQISLDCTNAFATQALQILLPVTSSITLFKVPFSTREEFQRFWLRDVKCLTIYNKNLSRFQFNLNYLLVSNAVKLDLREISLRLSDLNRFFSRWLNKKSNHRLEHLSVKSVGHFDEDVLLKGLNATRFTENRTREFSFFEFKEVAGGFDVRKIDGKLAAITFGSCYKGAFINFDACL</sequence>
<evidence type="ECO:0000313" key="2">
    <source>
        <dbReference type="EMBL" id="KAF1754552.1"/>
    </source>
</evidence>
<protein>
    <recommendedName>
        <fullName evidence="1">F-box domain-containing protein</fullName>
    </recommendedName>
</protein>
<name>A0A6A5GJ61_CAERE</name>
<dbReference type="EMBL" id="WUAV01000005">
    <property type="protein sequence ID" value="KAF1754552.1"/>
    <property type="molecule type" value="Genomic_DNA"/>
</dbReference>
<dbReference type="Proteomes" id="UP000483820">
    <property type="component" value="Chromosome V"/>
</dbReference>
<dbReference type="InterPro" id="IPR053222">
    <property type="entry name" value="Zygotic_Embryogenesis-Asso"/>
</dbReference>
<dbReference type="InterPro" id="IPR012885">
    <property type="entry name" value="F-box_Sdz-33"/>
</dbReference>
<dbReference type="Pfam" id="PF07735">
    <property type="entry name" value="FBA_2"/>
    <property type="match status" value="2"/>
</dbReference>
<proteinExistence type="predicted"/>
<evidence type="ECO:0000313" key="3">
    <source>
        <dbReference type="Proteomes" id="UP000483820"/>
    </source>
</evidence>
<comment type="caution">
    <text evidence="2">The sequence shown here is derived from an EMBL/GenBank/DDBJ whole genome shotgun (WGS) entry which is preliminary data.</text>
</comment>
<dbReference type="InterPro" id="IPR001810">
    <property type="entry name" value="F-box_dom"/>
</dbReference>
<dbReference type="GeneID" id="9808568"/>
<dbReference type="PANTHER" id="PTHR22899">
    <property type="entry name" value="CYCLIN-RELATED F-BOX FAMILY"/>
    <property type="match status" value="1"/>
</dbReference>
<reference evidence="2 3" key="1">
    <citation type="submission" date="2019-12" db="EMBL/GenBank/DDBJ databases">
        <title>Chromosome-level assembly of the Caenorhabditis remanei genome.</title>
        <authorList>
            <person name="Teterina A.A."/>
            <person name="Willis J.H."/>
            <person name="Phillips P.C."/>
        </authorList>
    </citation>
    <scope>NUCLEOTIDE SEQUENCE [LARGE SCALE GENOMIC DNA]</scope>
    <source>
        <strain evidence="2 3">PX506</strain>
        <tissue evidence="2">Whole organism</tissue>
    </source>
</reference>
<evidence type="ECO:0000259" key="1">
    <source>
        <dbReference type="PROSITE" id="PS50181"/>
    </source>
</evidence>
<feature type="domain" description="F-box" evidence="1">
    <location>
        <begin position="4"/>
        <end position="52"/>
    </location>
</feature>
<dbReference type="Pfam" id="PF00646">
    <property type="entry name" value="F-box"/>
    <property type="match status" value="2"/>
</dbReference>
<dbReference type="PROSITE" id="PS50181">
    <property type="entry name" value="FBOX"/>
    <property type="match status" value="2"/>
</dbReference>
<gene>
    <name evidence="2" type="ORF">GCK72_021115</name>
</gene>
<dbReference type="AlphaFoldDB" id="A0A6A5GJ61"/>
<dbReference type="KEGG" id="crq:GCK72_021115"/>
<dbReference type="CTD" id="9808568"/>
<feature type="domain" description="F-box" evidence="1">
    <location>
        <begin position="348"/>
        <end position="397"/>
    </location>
</feature>
<accession>A0A6A5GJ61</accession>